<dbReference type="FunCoup" id="B4M203">
    <property type="interactions" value="78"/>
</dbReference>
<sequence length="241" mass="27348">MKNCLTDRQFDRMAPKFALKCNYIYLLFLIVFAWQLCAAKQLPLPANVAAAASAATTTTTAKTTPTRTSSSGSISAQQLRHESYDIDDDNIADAHMAPSRRRRQVSDWFIAPNTRWCGRGNLANGTYNHLGGASLADKCCRKHDHCKIYIPAMSNRYELFNYRPYTLSHCSCDRRFRTCLKMASDEDANTIGKLFFNMVQTQCFVLKTEKVCQQRGTGIDSDKCLREVVSHKAYLKNNKKF</sequence>
<dbReference type="Pfam" id="PF05826">
    <property type="entry name" value="Phospholip_A2_2"/>
    <property type="match status" value="1"/>
</dbReference>
<reference evidence="9 10" key="1">
    <citation type="journal article" date="2007" name="Nature">
        <title>Evolution of genes and genomes on the Drosophila phylogeny.</title>
        <authorList>
            <consortium name="Drosophila 12 Genomes Consortium"/>
            <person name="Clark A.G."/>
            <person name="Eisen M.B."/>
            <person name="Smith D.R."/>
            <person name="Bergman C.M."/>
            <person name="Oliver B."/>
            <person name="Markow T.A."/>
            <person name="Kaufman T.C."/>
            <person name="Kellis M."/>
            <person name="Gelbart W."/>
            <person name="Iyer V.N."/>
            <person name="Pollard D.A."/>
            <person name="Sackton T.B."/>
            <person name="Larracuente A.M."/>
            <person name="Singh N.D."/>
            <person name="Abad J.P."/>
            <person name="Abt D.N."/>
            <person name="Adryan B."/>
            <person name="Aguade M."/>
            <person name="Akashi H."/>
            <person name="Anderson W.W."/>
            <person name="Aquadro C.F."/>
            <person name="Ardell D.H."/>
            <person name="Arguello R."/>
            <person name="Artieri C.G."/>
            <person name="Barbash D.A."/>
            <person name="Barker D."/>
            <person name="Barsanti P."/>
            <person name="Batterham P."/>
            <person name="Batzoglou S."/>
            <person name="Begun D."/>
            <person name="Bhutkar A."/>
            <person name="Blanco E."/>
            <person name="Bosak S.A."/>
            <person name="Bradley R.K."/>
            <person name="Brand A.D."/>
            <person name="Brent M.R."/>
            <person name="Brooks A.N."/>
            <person name="Brown R.H."/>
            <person name="Butlin R.K."/>
            <person name="Caggese C."/>
            <person name="Calvi B.R."/>
            <person name="Bernardo de Carvalho A."/>
            <person name="Caspi A."/>
            <person name="Castrezana S."/>
            <person name="Celniker S.E."/>
            <person name="Chang J.L."/>
            <person name="Chapple C."/>
            <person name="Chatterji S."/>
            <person name="Chinwalla A."/>
            <person name="Civetta A."/>
            <person name="Clifton S.W."/>
            <person name="Comeron J.M."/>
            <person name="Costello J.C."/>
            <person name="Coyne J.A."/>
            <person name="Daub J."/>
            <person name="David R.G."/>
            <person name="Delcher A.L."/>
            <person name="Delehaunty K."/>
            <person name="Do C.B."/>
            <person name="Ebling H."/>
            <person name="Edwards K."/>
            <person name="Eickbush T."/>
            <person name="Evans J.D."/>
            <person name="Filipski A."/>
            <person name="Findeiss S."/>
            <person name="Freyhult E."/>
            <person name="Fulton L."/>
            <person name="Fulton R."/>
            <person name="Garcia A.C."/>
            <person name="Gardiner A."/>
            <person name="Garfield D.A."/>
            <person name="Garvin B.E."/>
            <person name="Gibson G."/>
            <person name="Gilbert D."/>
            <person name="Gnerre S."/>
            <person name="Godfrey J."/>
            <person name="Good R."/>
            <person name="Gotea V."/>
            <person name="Gravely B."/>
            <person name="Greenberg A.J."/>
            <person name="Griffiths-Jones S."/>
            <person name="Gross S."/>
            <person name="Guigo R."/>
            <person name="Gustafson E.A."/>
            <person name="Haerty W."/>
            <person name="Hahn M.W."/>
            <person name="Halligan D.L."/>
            <person name="Halpern A.L."/>
            <person name="Halter G.M."/>
            <person name="Han M.V."/>
            <person name="Heger A."/>
            <person name="Hillier L."/>
            <person name="Hinrichs A.S."/>
            <person name="Holmes I."/>
            <person name="Hoskins R.A."/>
            <person name="Hubisz M.J."/>
            <person name="Hultmark D."/>
            <person name="Huntley M.A."/>
            <person name="Jaffe D.B."/>
            <person name="Jagadeeshan S."/>
            <person name="Jeck W.R."/>
            <person name="Johnson J."/>
            <person name="Jones C.D."/>
            <person name="Jordan W.C."/>
            <person name="Karpen G.H."/>
            <person name="Kataoka E."/>
            <person name="Keightley P.D."/>
            <person name="Kheradpour P."/>
            <person name="Kirkness E.F."/>
            <person name="Koerich L.B."/>
            <person name="Kristiansen K."/>
            <person name="Kudrna D."/>
            <person name="Kulathinal R.J."/>
            <person name="Kumar S."/>
            <person name="Kwok R."/>
            <person name="Lander E."/>
            <person name="Langley C.H."/>
            <person name="Lapoint R."/>
            <person name="Lazzaro B.P."/>
            <person name="Lee S.J."/>
            <person name="Levesque L."/>
            <person name="Li R."/>
            <person name="Lin C.F."/>
            <person name="Lin M.F."/>
            <person name="Lindblad-Toh K."/>
            <person name="Llopart A."/>
            <person name="Long M."/>
            <person name="Low L."/>
            <person name="Lozovsky E."/>
            <person name="Lu J."/>
            <person name="Luo M."/>
            <person name="Machado C.A."/>
            <person name="Makalowski W."/>
            <person name="Marzo M."/>
            <person name="Matsuda M."/>
            <person name="Matzkin L."/>
            <person name="McAllister B."/>
            <person name="McBride C.S."/>
            <person name="McKernan B."/>
            <person name="McKernan K."/>
            <person name="Mendez-Lago M."/>
            <person name="Minx P."/>
            <person name="Mollenhauer M.U."/>
            <person name="Montooth K."/>
            <person name="Mount S.M."/>
            <person name="Mu X."/>
            <person name="Myers E."/>
            <person name="Negre B."/>
            <person name="Newfeld S."/>
            <person name="Nielsen R."/>
            <person name="Noor M.A."/>
            <person name="O'Grady P."/>
            <person name="Pachter L."/>
            <person name="Papaceit M."/>
            <person name="Parisi M.J."/>
            <person name="Parisi M."/>
            <person name="Parts L."/>
            <person name="Pedersen J.S."/>
            <person name="Pesole G."/>
            <person name="Phillippy A.M."/>
            <person name="Ponting C.P."/>
            <person name="Pop M."/>
            <person name="Porcelli D."/>
            <person name="Powell J.R."/>
            <person name="Prohaska S."/>
            <person name="Pruitt K."/>
            <person name="Puig M."/>
            <person name="Quesneville H."/>
            <person name="Ram K.R."/>
            <person name="Rand D."/>
            <person name="Rasmussen M.D."/>
            <person name="Reed L.K."/>
            <person name="Reenan R."/>
            <person name="Reily A."/>
            <person name="Remington K.A."/>
            <person name="Rieger T.T."/>
            <person name="Ritchie M.G."/>
            <person name="Robin C."/>
            <person name="Rogers Y.H."/>
            <person name="Rohde C."/>
            <person name="Rozas J."/>
            <person name="Rubenfield M.J."/>
            <person name="Ruiz A."/>
            <person name="Russo S."/>
            <person name="Salzberg S.L."/>
            <person name="Sanchez-Gracia A."/>
            <person name="Saranga D.J."/>
            <person name="Sato H."/>
            <person name="Schaeffer S.W."/>
            <person name="Schatz M.C."/>
            <person name="Schlenke T."/>
            <person name="Schwartz R."/>
            <person name="Segarra C."/>
            <person name="Singh R.S."/>
            <person name="Sirot L."/>
            <person name="Sirota M."/>
            <person name="Sisneros N.B."/>
            <person name="Smith C.D."/>
            <person name="Smith T.F."/>
            <person name="Spieth J."/>
            <person name="Stage D.E."/>
            <person name="Stark A."/>
            <person name="Stephan W."/>
            <person name="Strausberg R.L."/>
            <person name="Strempel S."/>
            <person name="Sturgill D."/>
            <person name="Sutton G."/>
            <person name="Sutton G.G."/>
            <person name="Tao W."/>
            <person name="Teichmann S."/>
            <person name="Tobari Y.N."/>
            <person name="Tomimura Y."/>
            <person name="Tsolas J.M."/>
            <person name="Valente V.L."/>
            <person name="Venter E."/>
            <person name="Venter J.C."/>
            <person name="Vicario S."/>
            <person name="Vieira F.G."/>
            <person name="Vilella A.J."/>
            <person name="Villasante A."/>
            <person name="Walenz B."/>
            <person name="Wang J."/>
            <person name="Wasserman M."/>
            <person name="Watts T."/>
            <person name="Wilson D."/>
            <person name="Wilson R.K."/>
            <person name="Wing R.A."/>
            <person name="Wolfner M.F."/>
            <person name="Wong A."/>
            <person name="Wong G.K."/>
            <person name="Wu C.I."/>
            <person name="Wu G."/>
            <person name="Yamamoto D."/>
            <person name="Yang H.P."/>
            <person name="Yang S.P."/>
            <person name="Yorke J.A."/>
            <person name="Yoshida K."/>
            <person name="Zdobnov E."/>
            <person name="Zhang P."/>
            <person name="Zhang Y."/>
            <person name="Zimin A.V."/>
            <person name="Baldwin J."/>
            <person name="Abdouelleil A."/>
            <person name="Abdulkadir J."/>
            <person name="Abebe A."/>
            <person name="Abera B."/>
            <person name="Abreu J."/>
            <person name="Acer S.C."/>
            <person name="Aftuck L."/>
            <person name="Alexander A."/>
            <person name="An P."/>
            <person name="Anderson E."/>
            <person name="Anderson S."/>
            <person name="Arachi H."/>
            <person name="Azer M."/>
            <person name="Bachantsang P."/>
            <person name="Barry A."/>
            <person name="Bayul T."/>
            <person name="Berlin A."/>
            <person name="Bessette D."/>
            <person name="Bloom T."/>
            <person name="Blye J."/>
            <person name="Boguslavskiy L."/>
            <person name="Bonnet C."/>
            <person name="Boukhgalter B."/>
            <person name="Bourzgui I."/>
            <person name="Brown A."/>
            <person name="Cahill P."/>
            <person name="Channer S."/>
            <person name="Cheshatsang Y."/>
            <person name="Chuda L."/>
            <person name="Citroen M."/>
            <person name="Collymore A."/>
            <person name="Cooke P."/>
            <person name="Costello M."/>
            <person name="D'Aco K."/>
            <person name="Daza R."/>
            <person name="De Haan G."/>
            <person name="DeGray S."/>
            <person name="DeMaso C."/>
            <person name="Dhargay N."/>
            <person name="Dooley K."/>
            <person name="Dooley E."/>
            <person name="Doricent M."/>
            <person name="Dorje P."/>
            <person name="Dorjee K."/>
            <person name="Dupes A."/>
            <person name="Elong R."/>
            <person name="Falk J."/>
            <person name="Farina A."/>
            <person name="Faro S."/>
            <person name="Ferguson D."/>
            <person name="Fisher S."/>
            <person name="Foley C.D."/>
            <person name="Franke A."/>
            <person name="Friedrich D."/>
            <person name="Gadbois L."/>
            <person name="Gearin G."/>
            <person name="Gearin C.R."/>
            <person name="Giannoukos G."/>
            <person name="Goode T."/>
            <person name="Graham J."/>
            <person name="Grandbois E."/>
            <person name="Grewal S."/>
            <person name="Gyaltsen K."/>
            <person name="Hafez N."/>
            <person name="Hagos B."/>
            <person name="Hall J."/>
            <person name="Henson C."/>
            <person name="Hollinger A."/>
            <person name="Honan T."/>
            <person name="Huard M.D."/>
            <person name="Hughes L."/>
            <person name="Hurhula B."/>
            <person name="Husby M.E."/>
            <person name="Kamat A."/>
            <person name="Kanga B."/>
            <person name="Kashin S."/>
            <person name="Khazanovich D."/>
            <person name="Kisner P."/>
            <person name="Lance K."/>
            <person name="Lara M."/>
            <person name="Lee W."/>
            <person name="Lennon N."/>
            <person name="Letendre F."/>
            <person name="LeVine R."/>
            <person name="Lipovsky A."/>
            <person name="Liu X."/>
            <person name="Liu J."/>
            <person name="Liu S."/>
            <person name="Lokyitsang T."/>
            <person name="Lokyitsang Y."/>
            <person name="Lubonja R."/>
            <person name="Lui A."/>
            <person name="MacDonald P."/>
            <person name="Magnisalis V."/>
            <person name="Maru K."/>
            <person name="Matthews C."/>
            <person name="McCusker W."/>
            <person name="McDonough S."/>
            <person name="Mehta T."/>
            <person name="Meldrim J."/>
            <person name="Meneus L."/>
            <person name="Mihai O."/>
            <person name="Mihalev A."/>
            <person name="Mihova T."/>
            <person name="Mittelman R."/>
            <person name="Mlenga V."/>
            <person name="Montmayeur A."/>
            <person name="Mulrain L."/>
            <person name="Navidi A."/>
            <person name="Naylor J."/>
            <person name="Negash T."/>
            <person name="Nguyen T."/>
            <person name="Nguyen N."/>
            <person name="Nicol R."/>
            <person name="Norbu C."/>
            <person name="Norbu N."/>
            <person name="Novod N."/>
            <person name="O'Neill B."/>
            <person name="Osman S."/>
            <person name="Markiewicz E."/>
            <person name="Oyono O.L."/>
            <person name="Patti C."/>
            <person name="Phunkhang P."/>
            <person name="Pierre F."/>
            <person name="Priest M."/>
            <person name="Raghuraman S."/>
            <person name="Rege F."/>
            <person name="Reyes R."/>
            <person name="Rise C."/>
            <person name="Rogov P."/>
            <person name="Ross K."/>
            <person name="Ryan E."/>
            <person name="Settipalli S."/>
            <person name="Shea T."/>
            <person name="Sherpa N."/>
            <person name="Shi L."/>
            <person name="Shih D."/>
            <person name="Sparrow T."/>
            <person name="Spaulding J."/>
            <person name="Stalker J."/>
            <person name="Stange-Thomann N."/>
            <person name="Stavropoulos S."/>
            <person name="Stone C."/>
            <person name="Strader C."/>
            <person name="Tesfaye S."/>
            <person name="Thomson T."/>
            <person name="Thoulutsang Y."/>
            <person name="Thoulutsang D."/>
            <person name="Topham K."/>
            <person name="Topping I."/>
            <person name="Tsamla T."/>
            <person name="Vassiliev H."/>
            <person name="Vo A."/>
            <person name="Wangchuk T."/>
            <person name="Wangdi T."/>
            <person name="Weiand M."/>
            <person name="Wilkinson J."/>
            <person name="Wilson A."/>
            <person name="Yadav S."/>
            <person name="Young G."/>
            <person name="Yu Q."/>
            <person name="Zembek L."/>
            <person name="Zhong D."/>
            <person name="Zimmer A."/>
            <person name="Zwirko Z."/>
            <person name="Jaffe D.B."/>
            <person name="Alvarez P."/>
            <person name="Brockman W."/>
            <person name="Butler J."/>
            <person name="Chin C."/>
            <person name="Gnerre S."/>
            <person name="Grabherr M."/>
            <person name="Kleber M."/>
            <person name="Mauceli E."/>
            <person name="MacCallum I."/>
        </authorList>
    </citation>
    <scope>NUCLEOTIDE SEQUENCE [LARGE SCALE GENOMIC DNA]</scope>
    <source>
        <strain evidence="10">Tucson 15010-1051.87</strain>
    </source>
</reference>
<dbReference type="SMR" id="B4M203"/>
<keyword evidence="6" id="KW-0443">Lipid metabolism</keyword>
<evidence type="ECO:0000259" key="8">
    <source>
        <dbReference type="Pfam" id="PF05826"/>
    </source>
</evidence>
<evidence type="ECO:0000256" key="4">
    <source>
        <dbReference type="ARBA" id="ARBA00022525"/>
    </source>
</evidence>
<dbReference type="InParanoid" id="B4M203"/>
<dbReference type="GO" id="GO:0016042">
    <property type="term" value="P:lipid catabolic process"/>
    <property type="evidence" value="ECO:0007669"/>
    <property type="project" value="UniProtKB-KW"/>
</dbReference>
<dbReference type="OrthoDB" id="6075074at2759"/>
<dbReference type="EMBL" id="CH940651">
    <property type="protein sequence ID" value="EDW65707.2"/>
    <property type="molecule type" value="Genomic_DNA"/>
</dbReference>
<dbReference type="InterPro" id="IPR016090">
    <property type="entry name" value="PLA2-like_dom"/>
</dbReference>
<dbReference type="EC" id="3.1.1.4" evidence="3"/>
<dbReference type="InterPro" id="IPR033113">
    <property type="entry name" value="PLA2_histidine"/>
</dbReference>
<accession>B4M203</accession>
<evidence type="ECO:0000256" key="1">
    <source>
        <dbReference type="ARBA" id="ARBA00001913"/>
    </source>
</evidence>
<dbReference type="Gene3D" id="1.20.90.10">
    <property type="entry name" value="Phospholipase A2 domain"/>
    <property type="match status" value="1"/>
</dbReference>
<keyword evidence="5" id="KW-0442">Lipid degradation</keyword>
<feature type="domain" description="Phospholipase A2-like central" evidence="8">
    <location>
        <begin position="110"/>
        <end position="206"/>
    </location>
</feature>
<name>B4M203_DROVI</name>
<organism evidence="9 10">
    <name type="scientific">Drosophila virilis</name>
    <name type="common">Fruit fly</name>
    <dbReference type="NCBI Taxonomy" id="7244"/>
    <lineage>
        <taxon>Eukaryota</taxon>
        <taxon>Metazoa</taxon>
        <taxon>Ecdysozoa</taxon>
        <taxon>Arthropoda</taxon>
        <taxon>Hexapoda</taxon>
        <taxon>Insecta</taxon>
        <taxon>Pterygota</taxon>
        <taxon>Neoptera</taxon>
        <taxon>Endopterygota</taxon>
        <taxon>Diptera</taxon>
        <taxon>Brachycera</taxon>
        <taxon>Muscomorpha</taxon>
        <taxon>Ephydroidea</taxon>
        <taxon>Drosophilidae</taxon>
        <taxon>Drosophila</taxon>
    </lineage>
</organism>
<dbReference type="AlphaFoldDB" id="B4M203"/>
<evidence type="ECO:0000256" key="5">
    <source>
        <dbReference type="ARBA" id="ARBA00022963"/>
    </source>
</evidence>
<evidence type="ECO:0000256" key="2">
    <source>
        <dbReference type="ARBA" id="ARBA00004613"/>
    </source>
</evidence>
<evidence type="ECO:0000313" key="9">
    <source>
        <dbReference type="EMBL" id="EDW65707.2"/>
    </source>
</evidence>
<evidence type="ECO:0000256" key="6">
    <source>
        <dbReference type="ARBA" id="ARBA00023098"/>
    </source>
</evidence>
<dbReference type="InterPro" id="IPR036444">
    <property type="entry name" value="PLipase_A2_dom_sf"/>
</dbReference>
<dbReference type="GO" id="GO:0050482">
    <property type="term" value="P:arachidonate secretion"/>
    <property type="evidence" value="ECO:0007669"/>
    <property type="project" value="InterPro"/>
</dbReference>
<dbReference type="STRING" id="7244.B4M203"/>
<dbReference type="GO" id="GO:0004623">
    <property type="term" value="F:phospholipase A2 activity"/>
    <property type="evidence" value="ECO:0007669"/>
    <property type="project" value="UniProtKB-EC"/>
</dbReference>
<dbReference type="Proteomes" id="UP000008792">
    <property type="component" value="Unassembled WGS sequence"/>
</dbReference>
<dbReference type="KEGG" id="dvi:6632040"/>
<dbReference type="SUPFAM" id="SSF48619">
    <property type="entry name" value="Phospholipase A2, PLA2"/>
    <property type="match status" value="1"/>
</dbReference>
<evidence type="ECO:0000313" key="10">
    <source>
        <dbReference type="Proteomes" id="UP000008792"/>
    </source>
</evidence>
<dbReference type="PROSITE" id="PS00118">
    <property type="entry name" value="PA2_HIS"/>
    <property type="match status" value="1"/>
</dbReference>
<dbReference type="GO" id="GO:0005576">
    <property type="term" value="C:extracellular region"/>
    <property type="evidence" value="ECO:0007669"/>
    <property type="project" value="UniProtKB-SubCell"/>
</dbReference>
<proteinExistence type="predicted"/>
<keyword evidence="10" id="KW-1185">Reference proteome</keyword>
<dbReference type="HOGENOM" id="CLU_110845_0_0_1"/>
<dbReference type="PANTHER" id="PTHR12253">
    <property type="entry name" value="RH14732P"/>
    <property type="match status" value="1"/>
</dbReference>
<gene>
    <name evidence="9" type="primary">Dvir\GJ19410</name>
    <name evidence="9" type="ORF">Dvir_GJ19410</name>
</gene>
<dbReference type="CDD" id="cd04704">
    <property type="entry name" value="PLA2_bee_venom_like"/>
    <property type="match status" value="1"/>
</dbReference>
<evidence type="ECO:0000256" key="7">
    <source>
        <dbReference type="ARBA" id="ARBA00029903"/>
    </source>
</evidence>
<dbReference type="eggNOG" id="ENOG502QTYI">
    <property type="taxonomic scope" value="Eukaryota"/>
</dbReference>
<dbReference type="GO" id="GO:0006644">
    <property type="term" value="P:phospholipid metabolic process"/>
    <property type="evidence" value="ECO:0007669"/>
    <property type="project" value="InterPro"/>
</dbReference>
<protein>
    <recommendedName>
        <fullName evidence="3">phospholipase A2</fullName>
        <ecNumber evidence="3">3.1.1.4</ecNumber>
    </recommendedName>
    <alternativeName>
        <fullName evidence="7">Phosphatidylcholine 2-acylhydrolase</fullName>
    </alternativeName>
</protein>
<keyword evidence="4" id="KW-0964">Secreted</keyword>
<comment type="cofactor">
    <cofactor evidence="1">
        <name>Ca(2+)</name>
        <dbReference type="ChEBI" id="CHEBI:29108"/>
    </cofactor>
</comment>
<evidence type="ECO:0000256" key="3">
    <source>
        <dbReference type="ARBA" id="ARBA00013278"/>
    </source>
</evidence>
<comment type="subcellular location">
    <subcellularLocation>
        <location evidence="2">Secreted</location>
    </subcellularLocation>
</comment>